<reference evidence="8 9" key="1">
    <citation type="submission" date="2018-10" db="EMBL/GenBank/DDBJ databases">
        <authorList>
            <person name="Li J."/>
        </authorList>
    </citation>
    <scope>NUCLEOTIDE SEQUENCE [LARGE SCALE GENOMIC DNA]</scope>
    <source>
        <strain evidence="8 9">JCM 11654</strain>
    </source>
</reference>
<feature type="domain" description="Glycoside hydrolase family 3 N-terminal" evidence="7">
    <location>
        <begin position="52"/>
        <end position="369"/>
    </location>
</feature>
<evidence type="ECO:0000256" key="4">
    <source>
        <dbReference type="ARBA" id="ARBA00022729"/>
    </source>
</evidence>
<dbReference type="SUPFAM" id="SSF52279">
    <property type="entry name" value="Beta-D-glucan exohydrolase, C-terminal domain"/>
    <property type="match status" value="1"/>
</dbReference>
<dbReference type="PANTHER" id="PTHR30620">
    <property type="entry name" value="PERIPLASMIC BETA-GLUCOSIDASE-RELATED"/>
    <property type="match status" value="1"/>
</dbReference>
<dbReference type="InterPro" id="IPR017853">
    <property type="entry name" value="GH"/>
</dbReference>
<dbReference type="EMBL" id="RCUY01000005">
    <property type="protein sequence ID" value="RLP83237.1"/>
    <property type="molecule type" value="Genomic_DNA"/>
</dbReference>
<dbReference type="GO" id="GO:0009251">
    <property type="term" value="P:glucan catabolic process"/>
    <property type="evidence" value="ECO:0007669"/>
    <property type="project" value="TreeGrafter"/>
</dbReference>
<dbReference type="SUPFAM" id="SSF51445">
    <property type="entry name" value="(Trans)glycosidases"/>
    <property type="match status" value="1"/>
</dbReference>
<proteinExistence type="inferred from homology"/>
<comment type="caution">
    <text evidence="8">The sequence shown here is derived from an EMBL/GenBank/DDBJ whole genome shotgun (WGS) entry which is preliminary data.</text>
</comment>
<protein>
    <recommendedName>
        <fullName evidence="3">beta-glucosidase</fullName>
        <ecNumber evidence="3">3.2.1.21</ecNumber>
    </recommendedName>
</protein>
<evidence type="ECO:0000256" key="5">
    <source>
        <dbReference type="ARBA" id="ARBA00022801"/>
    </source>
</evidence>
<dbReference type="InterPro" id="IPR051915">
    <property type="entry name" value="Cellulose_Degrad_GH3"/>
</dbReference>
<dbReference type="Gene3D" id="3.40.50.1700">
    <property type="entry name" value="Glycoside hydrolase family 3 C-terminal domain"/>
    <property type="match status" value="1"/>
</dbReference>
<sequence>MTQIPLIERILASMTLAEKAAALCVARIVANPDGSLWEGDDPAAPFGFVPATELIVNRGISSVLLMNAPPAEAIATWHNSLQDLAARTRLGLPVQVASDPRHGSRFNVQTALVSSGLSRFPEPIGFAAADDPSLTERAARAMARELRACGISVAVHPMADLATEARWARISGTFGEDPERAGRISAAWVRGLQGDTLGPHSVAATVKHFPGGGPQRDGLDSHFAEGAHTVYPGGRFNDHVRPFVDALDAGATRVMPGYAAPLDTPHESVGFAFARSIITDLLRGELGFEGLVVTDFNVVTGMRLPALGFELPVRAWGVEHLTPIQRVGRLFAAGVDQLGGEDDPSLITDAVAAGEVTEERLDISVRRVLADRLALGLLTEVDASSAEDSVVRLSPVHVDPARAAFPATTAEHRAVALATRRASVVALTGEAPGRDGMRLYAEGIPAETLAAYGEVVTDPAEADLAIIRVDAPFEEREGLLAGAFHDGALEFPPAQLTHLLTLCATVPTVIDVYLERPTALPEIAEAATALLGTFGVEDEIVLDAIFGYQPVNGTLPFDLPRSTAAVAASRTDVPFDTVDPVFRFGHGLIWPGGSPRPVTKALAGTGSKSPSE</sequence>
<keyword evidence="9" id="KW-1185">Reference proteome</keyword>
<dbReference type="Pfam" id="PF00933">
    <property type="entry name" value="Glyco_hydro_3"/>
    <property type="match status" value="1"/>
</dbReference>
<evidence type="ECO:0000259" key="7">
    <source>
        <dbReference type="Pfam" id="PF00933"/>
    </source>
</evidence>
<evidence type="ECO:0000256" key="6">
    <source>
        <dbReference type="ARBA" id="ARBA00023295"/>
    </source>
</evidence>
<dbReference type="GO" id="GO:0008422">
    <property type="term" value="F:beta-glucosidase activity"/>
    <property type="evidence" value="ECO:0007669"/>
    <property type="project" value="UniProtKB-EC"/>
</dbReference>
<dbReference type="OrthoDB" id="3187421at2"/>
<dbReference type="EC" id="3.2.1.21" evidence="3"/>
<accession>A0A3L7AS36</accession>
<comment type="similarity">
    <text evidence="2">Belongs to the glycosyl hydrolase 3 family.</text>
</comment>
<keyword evidence="6" id="KW-0326">Glycosidase</keyword>
<keyword evidence="5 8" id="KW-0378">Hydrolase</keyword>
<evidence type="ECO:0000256" key="3">
    <source>
        <dbReference type="ARBA" id="ARBA00012744"/>
    </source>
</evidence>
<evidence type="ECO:0000313" key="9">
    <source>
        <dbReference type="Proteomes" id="UP000269438"/>
    </source>
</evidence>
<keyword evidence="4" id="KW-0732">Signal</keyword>
<dbReference type="PANTHER" id="PTHR30620:SF16">
    <property type="entry name" value="LYSOSOMAL BETA GLUCOSIDASE"/>
    <property type="match status" value="1"/>
</dbReference>
<gene>
    <name evidence="8" type="ORF">D9V34_08395</name>
</gene>
<dbReference type="AlphaFoldDB" id="A0A3L7AS36"/>
<dbReference type="Gene3D" id="3.20.20.300">
    <property type="entry name" value="Glycoside hydrolase, family 3, N-terminal domain"/>
    <property type="match status" value="1"/>
</dbReference>
<name>A0A3L7AS36_9MICO</name>
<dbReference type="InterPro" id="IPR036881">
    <property type="entry name" value="Glyco_hydro_3_C_sf"/>
</dbReference>
<dbReference type="RefSeq" id="WP_121688363.1">
    <property type="nucleotide sequence ID" value="NZ_RCUY01000005.1"/>
</dbReference>
<evidence type="ECO:0000256" key="2">
    <source>
        <dbReference type="ARBA" id="ARBA00005336"/>
    </source>
</evidence>
<dbReference type="InterPro" id="IPR001764">
    <property type="entry name" value="Glyco_hydro_3_N"/>
</dbReference>
<evidence type="ECO:0000313" key="8">
    <source>
        <dbReference type="EMBL" id="RLP83237.1"/>
    </source>
</evidence>
<dbReference type="InterPro" id="IPR036962">
    <property type="entry name" value="Glyco_hydro_3_N_sf"/>
</dbReference>
<comment type="catalytic activity">
    <reaction evidence="1">
        <text>Hydrolysis of terminal, non-reducing beta-D-glucosyl residues with release of beta-D-glucose.</text>
        <dbReference type="EC" id="3.2.1.21"/>
    </reaction>
</comment>
<organism evidence="8 9">
    <name type="scientific">Mycetocola lacteus</name>
    <dbReference type="NCBI Taxonomy" id="76637"/>
    <lineage>
        <taxon>Bacteria</taxon>
        <taxon>Bacillati</taxon>
        <taxon>Actinomycetota</taxon>
        <taxon>Actinomycetes</taxon>
        <taxon>Micrococcales</taxon>
        <taxon>Microbacteriaceae</taxon>
        <taxon>Mycetocola</taxon>
    </lineage>
</organism>
<evidence type="ECO:0000256" key="1">
    <source>
        <dbReference type="ARBA" id="ARBA00000448"/>
    </source>
</evidence>
<dbReference type="PRINTS" id="PR00133">
    <property type="entry name" value="GLHYDRLASE3"/>
</dbReference>
<dbReference type="Proteomes" id="UP000269438">
    <property type="component" value="Unassembled WGS sequence"/>
</dbReference>